<sequence length="69" mass="7769">MPVQNHLLQGRKDLRQRTNHGRSRTIQEGRGPRRSSSFSGVVGTFPGTSRTTFKGSHEDDTEEEENSVE</sequence>
<dbReference type="EMBL" id="AVOT02005062">
    <property type="protein sequence ID" value="MBW0478112.1"/>
    <property type="molecule type" value="Genomic_DNA"/>
</dbReference>
<feature type="compositionally biased region" description="Acidic residues" evidence="1">
    <location>
        <begin position="59"/>
        <end position="69"/>
    </location>
</feature>
<accession>A0A9Q3C8D1</accession>
<evidence type="ECO:0000313" key="2">
    <source>
        <dbReference type="EMBL" id="MBW0478112.1"/>
    </source>
</evidence>
<organism evidence="2 3">
    <name type="scientific">Austropuccinia psidii MF-1</name>
    <dbReference type="NCBI Taxonomy" id="1389203"/>
    <lineage>
        <taxon>Eukaryota</taxon>
        <taxon>Fungi</taxon>
        <taxon>Dikarya</taxon>
        <taxon>Basidiomycota</taxon>
        <taxon>Pucciniomycotina</taxon>
        <taxon>Pucciniomycetes</taxon>
        <taxon>Pucciniales</taxon>
        <taxon>Sphaerophragmiaceae</taxon>
        <taxon>Austropuccinia</taxon>
    </lineage>
</organism>
<feature type="region of interest" description="Disordered" evidence="1">
    <location>
        <begin position="1"/>
        <end position="69"/>
    </location>
</feature>
<comment type="caution">
    <text evidence="2">The sequence shown here is derived from an EMBL/GenBank/DDBJ whole genome shotgun (WGS) entry which is preliminary data.</text>
</comment>
<dbReference type="AlphaFoldDB" id="A0A9Q3C8D1"/>
<evidence type="ECO:0000256" key="1">
    <source>
        <dbReference type="SAM" id="MobiDB-lite"/>
    </source>
</evidence>
<proteinExistence type="predicted"/>
<reference evidence="2" key="1">
    <citation type="submission" date="2021-03" db="EMBL/GenBank/DDBJ databases">
        <title>Draft genome sequence of rust myrtle Austropuccinia psidii MF-1, a brazilian biotype.</title>
        <authorList>
            <person name="Quecine M.C."/>
            <person name="Pachon D.M.R."/>
            <person name="Bonatelli M.L."/>
            <person name="Correr F.H."/>
            <person name="Franceschini L.M."/>
            <person name="Leite T.F."/>
            <person name="Margarido G.R.A."/>
            <person name="Almeida C.A."/>
            <person name="Ferrarezi J.A."/>
            <person name="Labate C.A."/>
        </authorList>
    </citation>
    <scope>NUCLEOTIDE SEQUENCE</scope>
    <source>
        <strain evidence="2">MF-1</strain>
    </source>
</reference>
<dbReference type="Proteomes" id="UP000765509">
    <property type="component" value="Unassembled WGS sequence"/>
</dbReference>
<evidence type="ECO:0000313" key="3">
    <source>
        <dbReference type="Proteomes" id="UP000765509"/>
    </source>
</evidence>
<protein>
    <submittedName>
        <fullName evidence="2">Uncharacterized protein</fullName>
    </submittedName>
</protein>
<feature type="compositionally biased region" description="Low complexity" evidence="1">
    <location>
        <begin position="34"/>
        <end position="47"/>
    </location>
</feature>
<keyword evidence="3" id="KW-1185">Reference proteome</keyword>
<name>A0A9Q3C8D1_9BASI</name>
<gene>
    <name evidence="2" type="ORF">O181_017827</name>
</gene>